<feature type="signal peptide" evidence="1">
    <location>
        <begin position="1"/>
        <end position="20"/>
    </location>
</feature>
<dbReference type="EMBL" id="CM026423">
    <property type="protein sequence ID" value="KAG0582304.1"/>
    <property type="molecule type" value="Genomic_DNA"/>
</dbReference>
<name>A0A8T0IEX0_CERPU</name>
<dbReference type="Proteomes" id="UP000822688">
    <property type="component" value="Chromosome 3"/>
</dbReference>
<feature type="chain" id="PRO_5035733626" evidence="1">
    <location>
        <begin position="21"/>
        <end position="90"/>
    </location>
</feature>
<dbReference type="PANTHER" id="PTHR34132">
    <property type="entry name" value="EMB|CAB87627.1-RELATED"/>
    <property type="match status" value="1"/>
</dbReference>
<organism evidence="2 3">
    <name type="scientific">Ceratodon purpureus</name>
    <name type="common">Fire moss</name>
    <name type="synonym">Dicranum purpureum</name>
    <dbReference type="NCBI Taxonomy" id="3225"/>
    <lineage>
        <taxon>Eukaryota</taxon>
        <taxon>Viridiplantae</taxon>
        <taxon>Streptophyta</taxon>
        <taxon>Embryophyta</taxon>
        <taxon>Bryophyta</taxon>
        <taxon>Bryophytina</taxon>
        <taxon>Bryopsida</taxon>
        <taxon>Dicranidae</taxon>
        <taxon>Pseudoditrichales</taxon>
        <taxon>Ditrichaceae</taxon>
        <taxon>Ceratodon</taxon>
    </lineage>
</organism>
<comment type="caution">
    <text evidence="2">The sequence shown here is derived from an EMBL/GenBank/DDBJ whole genome shotgun (WGS) entry which is preliminary data.</text>
</comment>
<keyword evidence="1" id="KW-0732">Signal</keyword>
<accession>A0A8T0IEX0</accession>
<protein>
    <submittedName>
        <fullName evidence="2">Uncharacterized protein</fullName>
    </submittedName>
</protein>
<gene>
    <name evidence="2" type="ORF">KC19_3G050000</name>
</gene>
<dbReference type="OrthoDB" id="776916at2759"/>
<dbReference type="PANTHER" id="PTHR34132:SF4">
    <property type="entry name" value="EXPRESSED PROTEIN"/>
    <property type="match status" value="1"/>
</dbReference>
<evidence type="ECO:0000313" key="2">
    <source>
        <dbReference type="EMBL" id="KAG0582304.1"/>
    </source>
</evidence>
<dbReference type="AlphaFoldDB" id="A0A8T0IEX0"/>
<evidence type="ECO:0000256" key="1">
    <source>
        <dbReference type="SAM" id="SignalP"/>
    </source>
</evidence>
<proteinExistence type="predicted"/>
<evidence type="ECO:0000313" key="3">
    <source>
        <dbReference type="Proteomes" id="UP000822688"/>
    </source>
</evidence>
<reference evidence="2" key="1">
    <citation type="submission" date="2020-06" db="EMBL/GenBank/DDBJ databases">
        <title>WGS assembly of Ceratodon purpureus strain R40.</title>
        <authorList>
            <person name="Carey S.B."/>
            <person name="Jenkins J."/>
            <person name="Shu S."/>
            <person name="Lovell J.T."/>
            <person name="Sreedasyam A."/>
            <person name="Maumus F."/>
            <person name="Tiley G.P."/>
            <person name="Fernandez-Pozo N."/>
            <person name="Barry K."/>
            <person name="Chen C."/>
            <person name="Wang M."/>
            <person name="Lipzen A."/>
            <person name="Daum C."/>
            <person name="Saski C.A."/>
            <person name="Payton A.C."/>
            <person name="Mcbreen J.C."/>
            <person name="Conrad R.E."/>
            <person name="Kollar L.M."/>
            <person name="Olsson S."/>
            <person name="Huttunen S."/>
            <person name="Landis J.B."/>
            <person name="Wickett N.J."/>
            <person name="Johnson M.G."/>
            <person name="Rensing S.A."/>
            <person name="Grimwood J."/>
            <person name="Schmutz J."/>
            <person name="Mcdaniel S.F."/>
        </authorList>
    </citation>
    <scope>NUCLEOTIDE SEQUENCE</scope>
    <source>
        <strain evidence="2">R40</strain>
    </source>
</reference>
<sequence>MCPLRVILLFLSALLAGYFAFKSVGTQGESSILSMSEEEPEQVIEETGVFTKVTTGISSGFWVMIDMLSGRYLYHNLKGQSQVKGEMATS</sequence>
<keyword evidence="3" id="KW-1185">Reference proteome</keyword>